<dbReference type="AlphaFoldDB" id="A0AAD0P7G0"/>
<dbReference type="Pfam" id="PF00248">
    <property type="entry name" value="Aldo_ket_red"/>
    <property type="match status" value="1"/>
</dbReference>
<dbReference type="Gene3D" id="3.20.20.100">
    <property type="entry name" value="NADP-dependent oxidoreductase domain"/>
    <property type="match status" value="1"/>
</dbReference>
<dbReference type="RefSeq" id="WP_111480985.1">
    <property type="nucleotide sequence ID" value="NZ_CP029543.1"/>
</dbReference>
<dbReference type="SUPFAM" id="SSF51430">
    <property type="entry name" value="NAD(P)-linked oxidoreductase"/>
    <property type="match status" value="1"/>
</dbReference>
<evidence type="ECO:0000313" key="3">
    <source>
        <dbReference type="Proteomes" id="UP000249682"/>
    </source>
</evidence>
<gene>
    <name evidence="2" type="ORF">DIJ64_03585</name>
</gene>
<evidence type="ECO:0000259" key="1">
    <source>
        <dbReference type="Pfam" id="PF00248"/>
    </source>
</evidence>
<proteinExistence type="predicted"/>
<dbReference type="Proteomes" id="UP000249682">
    <property type="component" value="Chromosome"/>
</dbReference>
<name>A0AAD0P7G0_MYCLR</name>
<accession>A0AAD0P7G0</accession>
<sequence length="76" mass="8410">MVFGSVQLPGSRFFQPPHDRVETLAMLLRVVHLGVNHIYTASFYESQISNELIREALQPDPEDLAISPVSISAVCA</sequence>
<reference evidence="2 3" key="1">
    <citation type="submission" date="2018-05" db="EMBL/GenBank/DDBJ databases">
        <title>Evolution of small genomes with special reference to Mycobacterium leprae.</title>
        <authorList>
            <person name="Mohanty P.S."/>
            <person name="Bansal A.K."/>
            <person name="Gupta U.D."/>
            <person name="Naaz F."/>
            <person name="Dwivedi V.D."/>
            <person name="Singh H."/>
            <person name="Gupta G."/>
            <person name="Sharma S."/>
            <person name="Arora M."/>
        </authorList>
    </citation>
    <scope>NUCLEOTIDE SEQUENCE [LARGE SCALE GENOMIC DNA]</scope>
    <source>
        <strain evidence="2 3">MRHRU-235-G</strain>
    </source>
</reference>
<feature type="domain" description="NADP-dependent oxidoreductase" evidence="1">
    <location>
        <begin position="1"/>
        <end position="63"/>
    </location>
</feature>
<evidence type="ECO:0000313" key="2">
    <source>
        <dbReference type="EMBL" id="AWV47496.1"/>
    </source>
</evidence>
<protein>
    <recommendedName>
        <fullName evidence="1">NADP-dependent oxidoreductase domain-containing protein</fullName>
    </recommendedName>
</protein>
<dbReference type="EMBL" id="CP029543">
    <property type="protein sequence ID" value="AWV47496.1"/>
    <property type="molecule type" value="Genomic_DNA"/>
</dbReference>
<dbReference type="InterPro" id="IPR023210">
    <property type="entry name" value="NADP_OxRdtase_dom"/>
</dbReference>
<dbReference type="InterPro" id="IPR036812">
    <property type="entry name" value="NAD(P)_OxRdtase_dom_sf"/>
</dbReference>
<organism evidence="2 3">
    <name type="scientific">Mycobacterium leprae</name>
    <dbReference type="NCBI Taxonomy" id="1769"/>
    <lineage>
        <taxon>Bacteria</taxon>
        <taxon>Bacillati</taxon>
        <taxon>Actinomycetota</taxon>
        <taxon>Actinomycetes</taxon>
        <taxon>Mycobacteriales</taxon>
        <taxon>Mycobacteriaceae</taxon>
        <taxon>Mycobacterium</taxon>
    </lineage>
</organism>